<evidence type="ECO:0000259" key="5">
    <source>
        <dbReference type="Pfam" id="PF04357"/>
    </source>
</evidence>
<proteinExistence type="predicted"/>
<keyword evidence="3" id="KW-1133">Transmembrane helix</keyword>
<feature type="domain" description="Translocation and assembly module TamB C-terminal" evidence="5">
    <location>
        <begin position="898"/>
        <end position="1221"/>
    </location>
</feature>
<dbReference type="GO" id="GO:0005886">
    <property type="term" value="C:plasma membrane"/>
    <property type="evidence" value="ECO:0007669"/>
    <property type="project" value="InterPro"/>
</dbReference>
<evidence type="ECO:0000256" key="3">
    <source>
        <dbReference type="ARBA" id="ARBA00022989"/>
    </source>
</evidence>
<evidence type="ECO:0000256" key="2">
    <source>
        <dbReference type="ARBA" id="ARBA00022692"/>
    </source>
</evidence>
<evidence type="ECO:0000313" key="6">
    <source>
        <dbReference type="EMBL" id="VEV98886.1"/>
    </source>
</evidence>
<dbReference type="GO" id="GO:0009306">
    <property type="term" value="P:protein secretion"/>
    <property type="evidence" value="ECO:0007669"/>
    <property type="project" value="InterPro"/>
</dbReference>
<keyword evidence="2" id="KW-0812">Transmembrane</keyword>
<evidence type="ECO:0000256" key="1">
    <source>
        <dbReference type="ARBA" id="ARBA00004167"/>
    </source>
</evidence>
<organism evidence="6">
    <name type="scientific">Pseudomonas marincola</name>
    <dbReference type="NCBI Taxonomy" id="437900"/>
    <lineage>
        <taxon>Bacteria</taxon>
        <taxon>Pseudomonadati</taxon>
        <taxon>Pseudomonadota</taxon>
        <taxon>Gammaproteobacteria</taxon>
        <taxon>Pseudomonadales</taxon>
        <taxon>Pseudomonadaceae</taxon>
        <taxon>Pseudomonas</taxon>
    </lineage>
</organism>
<accession>A0A653EA48</accession>
<gene>
    <name evidence="6" type="ORF">PMYSY11_3842</name>
</gene>
<sequence length="1221" mass="130579">MKRVLRWALGVIVVLLLLIALAVLGLLGTQGGSRWILQQVPGLIVSNYSGRLGGQWQADEIVWQQDATKAVVTRPAFNWSPGCLLKMTLCIKQLHVDNIVLELPPSTETSSEPFSLPDVQLPIDLQVEDVRIGALELNGAQQLKSLNLNAHWANQGLQIDSLEVLREDLSLNLTGHLQPSGNWPLTLSGDATLPAPDKQPWAVQIKVGGELLNSLNLDIASSGYLNAQLTGAVQALAEDLPLQAQIKADGFKATADLPNTLTLNQLVLDAKGDLKSGYTITGNAQLPGEEGPVALLLNALVDASGAQISTLRLEDEKKQHLQLSADLDWSDEFSADSKVEWDNFPWHSLYPAVDEPPVKLNKLSAEVSYSKEHYLGSLDAALNGPAGAFTVVTPFSGDLQQVFLPQLQVDAGQGSVSGGVKVGFASGVTWDAQLELKQFDPAFWVAELPGSLGGPVRTTGSFIDDKLKLDSDIKITGRLRGQPALISAKAQGEGEQWRVNDIELGLGDNRIKGNGSLNKTLAGQLNLNLPKLGQLWPGLQGQVQGNVAVSGTLQAPQGTLKLDGKALAFQDNRVQSLQANARLDANQQAKIDLLLNKIMSGGNVIGDLAVAGSGDIKRQQATIDLKGPQLNTQIAADGTLNQGAWRGRLAKLGIQAGGQDWKLRAPASVERLADGKITLGEHCLVSQGASLCGDKQRLIPDTQVRYKLRNFPMDSLKPWLPDDFEWQGELSADINLDLPASGPKGKISIDAGQGVWKVRDNQQWVDFNYQRLRLDTDIGAKQISTRLDLQGPKIGQLNVQAAFDPRPGSRPLSGTFRLAGVDLSAARPFVPMVDQLQGQLNGSGSISGTLLKPLVNGQVQLKDGHIAGGQLPTNIEALQLQALINGESMTLSGDWRSGETGSGKINGNLAWGGPLAGQVKLQGTRLPIAVEPFAEIEVEPDLTLVVGNEAMSIKGRVAVPRGKIEIREIPPSTVRVSEDARIVGAKEEAKQPVAIAMDIDVVVGEDKLTFKGFGLRANIAGKVHIGNDLDTRGVLDLKDGKFSKFGQKLTIRRARVLFAGPIDQPYIDVEAIREVDDVTAGIRLSGHAEQPTTEVFSEPAMSQSQALSYLLLGRPLGEEGDSNLVGQAVLALGLAGGSPMASNVASKLGISDFQLDSEGSGSNTSLVASGKLTDRLSLRYGVGVFEPVNTVALRYILTKRIYLEAASGLASSLDIFYTREF</sequence>
<protein>
    <recommendedName>
        <fullName evidence="5">Translocation and assembly module TamB C-terminal domain-containing protein</fullName>
    </recommendedName>
</protein>
<keyword evidence="4" id="KW-0472">Membrane</keyword>
<evidence type="ECO:0000256" key="4">
    <source>
        <dbReference type="ARBA" id="ARBA00023136"/>
    </source>
</evidence>
<name>A0A653EA48_9PSED</name>
<dbReference type="GO" id="GO:0097347">
    <property type="term" value="C:TAM protein secretion complex"/>
    <property type="evidence" value="ECO:0007669"/>
    <property type="project" value="TreeGrafter"/>
</dbReference>
<comment type="subcellular location">
    <subcellularLocation>
        <location evidence="1">Membrane</location>
        <topology evidence="1">Single-pass membrane protein</topology>
    </subcellularLocation>
</comment>
<dbReference type="RefSeq" id="WP_150549185.1">
    <property type="nucleotide sequence ID" value="NZ_LR215729.2"/>
</dbReference>
<dbReference type="AlphaFoldDB" id="A0A653EA48"/>
<dbReference type="Pfam" id="PF04357">
    <property type="entry name" value="TamB"/>
    <property type="match status" value="1"/>
</dbReference>
<dbReference type="EMBL" id="LR215729">
    <property type="protein sequence ID" value="VEV98886.1"/>
    <property type="molecule type" value="Genomic_DNA"/>
</dbReference>
<reference evidence="6" key="1">
    <citation type="submission" date="2019-02" db="EMBL/GenBank/DDBJ databases">
        <authorList>
            <consortium name="Genoscope - CEA"/>
            <person name="William W."/>
        </authorList>
    </citation>
    <scope>NUCLEOTIDE SEQUENCE [LARGE SCALE GENOMIC DNA]</scope>
    <source>
        <strain evidence="6">YSy11</strain>
    </source>
</reference>
<dbReference type="PANTHER" id="PTHR36985:SF1">
    <property type="entry name" value="TRANSLOCATION AND ASSEMBLY MODULE SUBUNIT TAMB"/>
    <property type="match status" value="1"/>
</dbReference>
<dbReference type="PANTHER" id="PTHR36985">
    <property type="entry name" value="TRANSLOCATION AND ASSEMBLY MODULE SUBUNIT TAMB"/>
    <property type="match status" value="1"/>
</dbReference>
<dbReference type="InterPro" id="IPR007452">
    <property type="entry name" value="TamB_C"/>
</dbReference>